<dbReference type="Proteomes" id="UP000236454">
    <property type="component" value="Unassembled WGS sequence"/>
</dbReference>
<dbReference type="EMBL" id="FPAS01000002">
    <property type="protein sequence ID" value="SFT62295.1"/>
    <property type="molecule type" value="Genomic_DNA"/>
</dbReference>
<accession>A0A1I6ZI70</accession>
<proteinExistence type="predicted"/>
<protein>
    <submittedName>
        <fullName evidence="1">Uncharacterized protein</fullName>
    </submittedName>
</protein>
<evidence type="ECO:0000313" key="2">
    <source>
        <dbReference type="Proteomes" id="UP000236454"/>
    </source>
</evidence>
<gene>
    <name evidence="1" type="ORF">SAMN05216474_1375</name>
</gene>
<organism evidence="1 2">
    <name type="scientific">Lishizhenia tianjinensis</name>
    <dbReference type="NCBI Taxonomy" id="477690"/>
    <lineage>
        <taxon>Bacteria</taxon>
        <taxon>Pseudomonadati</taxon>
        <taxon>Bacteroidota</taxon>
        <taxon>Flavobacteriia</taxon>
        <taxon>Flavobacteriales</taxon>
        <taxon>Crocinitomicaceae</taxon>
        <taxon>Lishizhenia</taxon>
    </lineage>
</organism>
<dbReference type="RefSeq" id="WP_090247631.1">
    <property type="nucleotide sequence ID" value="NZ_FPAS01000002.1"/>
</dbReference>
<reference evidence="1 2" key="1">
    <citation type="submission" date="2016-10" db="EMBL/GenBank/DDBJ databases">
        <authorList>
            <person name="de Groot N.N."/>
        </authorList>
    </citation>
    <scope>NUCLEOTIDE SEQUENCE [LARGE SCALE GENOMIC DNA]</scope>
    <source>
        <strain evidence="1 2">CGMCC 1.7005</strain>
    </source>
</reference>
<name>A0A1I6ZI70_9FLAO</name>
<keyword evidence="2" id="KW-1185">Reference proteome</keyword>
<sequence length="158" mass="18674">MIEIRLLSDDFSNRIKVNRKLINAFEAELNDFVLMNNPKVFAKGYTYYISLYFCKDKREYIGVIPVEKSRVEKFFKYNYLISNENYDGDSEKGAVLLLERIVLLFFLQSGLLKKGGEQLEKFFFEFISNNCNRNEYPASSEDQNFNFTRIESLKFVSK</sequence>
<dbReference type="AlphaFoldDB" id="A0A1I6ZI70"/>
<evidence type="ECO:0000313" key="1">
    <source>
        <dbReference type="EMBL" id="SFT62295.1"/>
    </source>
</evidence>